<dbReference type="PATRIC" id="fig|38307.3.peg.1261"/>
<evidence type="ECO:0000313" key="3">
    <source>
        <dbReference type="Proteomes" id="UP000077786"/>
    </source>
</evidence>
<dbReference type="RefSeq" id="WP_064274017.1">
    <property type="nucleotide sequence ID" value="NZ_LUTU01000005.1"/>
</dbReference>
<accession>A0A1B6VNE8</accession>
<keyword evidence="1" id="KW-0472">Membrane</keyword>
<feature type="transmembrane region" description="Helical" evidence="1">
    <location>
        <begin position="441"/>
        <end position="463"/>
    </location>
</feature>
<comment type="caution">
    <text evidence="2">The sequence shown here is derived from an EMBL/GenBank/DDBJ whole genome shotgun (WGS) entry which is preliminary data.</text>
</comment>
<feature type="transmembrane region" description="Helical" evidence="1">
    <location>
        <begin position="225"/>
        <end position="254"/>
    </location>
</feature>
<gene>
    <name evidence="2" type="ORF">A0123_01223</name>
</gene>
<dbReference type="OrthoDB" id="2220917at2"/>
<feature type="transmembrane region" description="Helical" evidence="1">
    <location>
        <begin position="151"/>
        <end position="172"/>
    </location>
</feature>
<feature type="transmembrane region" description="Helical" evidence="1">
    <location>
        <begin position="20"/>
        <end position="41"/>
    </location>
</feature>
<sequence length="467" mass="51561">MVRSVGNDATTSFLYKYPLAIVWGLLVSACLMFLVIATPPLQVADEPNHFQRAIQISQGQLIGDRFSASDSGGVIPEDSVVFAYRYDDLKGRYERKADWNRIFGSAPLSWKSPKREAGFPNTVIYSPIFYFPSVVGIEVGKRLHEDILKSFYLARLSSAVFCVLAGMFALAIVRQGRLIIAAFLSMPMSLSLFASCSQDGPLIAACAVCTALMTRLNDDFCKNRWFWPTLALLMGAIIASKPPYILIAFLPLIIAPWAAWRSAAGACVFAALAALTWSVMGVHSTKIPFRSADGVDAARQLHFVLSHPFKTITVLLHTFRVSANSLMGQFVGVLGWLDARLPDWFYQFEVMFFILVGIFSCLYLTRKIGRDELLRKALIFCVSIGTVSAVSLSLYLIWTPVGDSYIGGLQGRYYIPAAIFSVLIFPFASTPHFLSVAKAKAVEIALLTVGLWVGFGATVQTIMARYW</sequence>
<protein>
    <submittedName>
        <fullName evidence="2">Membrane protein</fullName>
    </submittedName>
</protein>
<keyword evidence="1" id="KW-1133">Transmembrane helix</keyword>
<feature type="transmembrane region" description="Helical" evidence="1">
    <location>
        <begin position="344"/>
        <end position="365"/>
    </location>
</feature>
<feature type="transmembrane region" description="Helical" evidence="1">
    <location>
        <begin position="377"/>
        <end position="398"/>
    </location>
</feature>
<dbReference type="InterPro" id="IPR018674">
    <property type="entry name" value="DUF2142_membrane"/>
</dbReference>
<keyword evidence="1" id="KW-0812">Transmembrane</keyword>
<organism evidence="2 3">
    <name type="scientific">Gluconobacter cerinus</name>
    <dbReference type="NCBI Taxonomy" id="38307"/>
    <lineage>
        <taxon>Bacteria</taxon>
        <taxon>Pseudomonadati</taxon>
        <taxon>Pseudomonadota</taxon>
        <taxon>Alphaproteobacteria</taxon>
        <taxon>Acetobacterales</taxon>
        <taxon>Acetobacteraceae</taxon>
        <taxon>Gluconobacter</taxon>
    </lineage>
</organism>
<name>A0A1B6VNE8_9PROT</name>
<dbReference type="Proteomes" id="UP000077786">
    <property type="component" value="Unassembled WGS sequence"/>
</dbReference>
<evidence type="ECO:0000313" key="2">
    <source>
        <dbReference type="EMBL" id="OAJ68517.1"/>
    </source>
</evidence>
<dbReference type="AlphaFoldDB" id="A0A1B6VNE8"/>
<dbReference type="EMBL" id="LUTU01000005">
    <property type="protein sequence ID" value="OAJ68517.1"/>
    <property type="molecule type" value="Genomic_DNA"/>
</dbReference>
<evidence type="ECO:0000256" key="1">
    <source>
        <dbReference type="SAM" id="Phobius"/>
    </source>
</evidence>
<dbReference type="PROSITE" id="PS51257">
    <property type="entry name" value="PROKAR_LIPOPROTEIN"/>
    <property type="match status" value="1"/>
</dbReference>
<feature type="transmembrane region" description="Helical" evidence="1">
    <location>
        <begin position="413"/>
        <end position="434"/>
    </location>
</feature>
<dbReference type="Pfam" id="PF09913">
    <property type="entry name" value="DUF2142"/>
    <property type="match status" value="1"/>
</dbReference>
<proteinExistence type="predicted"/>
<feature type="transmembrane region" description="Helical" evidence="1">
    <location>
        <begin position="260"/>
        <end position="280"/>
    </location>
</feature>
<reference evidence="2 3" key="1">
    <citation type="submission" date="2016-03" db="EMBL/GenBank/DDBJ databases">
        <title>Draft genome sequence of Gluconobacter cerinus strain CECT 9110.</title>
        <authorList>
            <person name="Sainz F."/>
            <person name="Mas A."/>
            <person name="Torija M.J."/>
        </authorList>
    </citation>
    <scope>NUCLEOTIDE SEQUENCE [LARGE SCALE GENOMIC DNA]</scope>
    <source>
        <strain evidence="2 3">CECT 9110</strain>
    </source>
</reference>